<evidence type="ECO:0008006" key="5">
    <source>
        <dbReference type="Google" id="ProtNLM"/>
    </source>
</evidence>
<feature type="signal peptide" evidence="2">
    <location>
        <begin position="1"/>
        <end position="30"/>
    </location>
</feature>
<reference evidence="3" key="2">
    <citation type="submission" date="2021-04" db="EMBL/GenBank/DDBJ databases">
        <authorList>
            <person name="Gilroy R."/>
        </authorList>
    </citation>
    <scope>NUCLEOTIDE SEQUENCE</scope>
    <source>
        <strain evidence="3">14975</strain>
    </source>
</reference>
<dbReference type="EMBL" id="DXFQ01000003">
    <property type="protein sequence ID" value="HIX18983.1"/>
    <property type="molecule type" value="Genomic_DNA"/>
</dbReference>
<evidence type="ECO:0000313" key="3">
    <source>
        <dbReference type="EMBL" id="HIX18983.1"/>
    </source>
</evidence>
<comment type="caution">
    <text evidence="3">The sequence shown here is derived from an EMBL/GenBank/DDBJ whole genome shotgun (WGS) entry which is preliminary data.</text>
</comment>
<sequence>MKLMPCLIALVSGAAALSLNSCLLATQAAASAGSAALGEIDPAQLFESDAPRKLSRGQVIELSGSEQNEADSSVSAFSQSITFNGNITQTQNGDQTVRSTYKRCDKQRATLEVLTMRYGRRESSAVYELYFDGAGKGSYTMKRQDASGKTSAAGSGSFTLR</sequence>
<dbReference type="AlphaFoldDB" id="A0A9D2AH46"/>
<protein>
    <recommendedName>
        <fullName evidence="5">Lipoprotein</fullName>
    </recommendedName>
</protein>
<evidence type="ECO:0000256" key="1">
    <source>
        <dbReference type="SAM" id="MobiDB-lite"/>
    </source>
</evidence>
<name>A0A9D2AH46_9BACT</name>
<evidence type="ECO:0000313" key="4">
    <source>
        <dbReference type="Proteomes" id="UP000823964"/>
    </source>
</evidence>
<dbReference type="Proteomes" id="UP000823964">
    <property type="component" value="Unassembled WGS sequence"/>
</dbReference>
<evidence type="ECO:0000256" key="2">
    <source>
        <dbReference type="SAM" id="SignalP"/>
    </source>
</evidence>
<reference evidence="3" key="1">
    <citation type="journal article" date="2021" name="PeerJ">
        <title>Extensive microbial diversity within the chicken gut microbiome revealed by metagenomics and culture.</title>
        <authorList>
            <person name="Gilroy R."/>
            <person name="Ravi A."/>
            <person name="Getino M."/>
            <person name="Pursley I."/>
            <person name="Horton D.L."/>
            <person name="Alikhan N.F."/>
            <person name="Baker D."/>
            <person name="Gharbi K."/>
            <person name="Hall N."/>
            <person name="Watson M."/>
            <person name="Adriaenssens E.M."/>
            <person name="Foster-Nyarko E."/>
            <person name="Jarju S."/>
            <person name="Secka A."/>
            <person name="Antonio M."/>
            <person name="Oren A."/>
            <person name="Chaudhuri R.R."/>
            <person name="La Ragione R."/>
            <person name="Hildebrand F."/>
            <person name="Pallen M.J."/>
        </authorList>
    </citation>
    <scope>NUCLEOTIDE SEQUENCE</scope>
    <source>
        <strain evidence="3">14975</strain>
    </source>
</reference>
<feature type="region of interest" description="Disordered" evidence="1">
    <location>
        <begin position="140"/>
        <end position="161"/>
    </location>
</feature>
<accession>A0A9D2AH46</accession>
<keyword evidence="2" id="KW-0732">Signal</keyword>
<feature type="compositionally biased region" description="Low complexity" evidence="1">
    <location>
        <begin position="147"/>
        <end position="161"/>
    </location>
</feature>
<gene>
    <name evidence="3" type="ORF">H9862_00090</name>
</gene>
<proteinExistence type="predicted"/>
<feature type="chain" id="PRO_5038822139" description="Lipoprotein" evidence="2">
    <location>
        <begin position="31"/>
        <end position="161"/>
    </location>
</feature>
<organism evidence="3 4">
    <name type="scientific">Candidatus Akkermansia intestinigallinarum</name>
    <dbReference type="NCBI Taxonomy" id="2838431"/>
    <lineage>
        <taxon>Bacteria</taxon>
        <taxon>Pseudomonadati</taxon>
        <taxon>Verrucomicrobiota</taxon>
        <taxon>Verrucomicrobiia</taxon>
        <taxon>Verrucomicrobiales</taxon>
        <taxon>Akkermansiaceae</taxon>
        <taxon>Akkermansia</taxon>
    </lineage>
</organism>